<sequence length="327" mass="35342">MPARSAPSHLFFLTQPKGNGAILFSMRGTPRGPELSKIGTFEDRDESQLLTLTLNAALQGGTGALAKVHRCSASLPGPLRRAITDIAEEIEDANGDAPRAQAARRTARAVTESLGQRNAAVFSLFSATDCGSCRNGGCTVDEDCAKCTVCDSSPRGRGCGDCGGVGVTPRSAFVLHRQLKDLADKTYLAAYDPDFWEESVPVSAEAQSNWFLLHCARAYYDLAADLLAGGIPEPRCLAESVLFGHAVSSIGGFSIESVCADEVYQTLPASRFDYDWEFLANESGLLDVSERAHDFLEADVAEDDLWDEWFKPYTDVEPRGTTHGFRC</sequence>
<dbReference type="AlphaFoldDB" id="A0A918M867"/>
<comment type="caution">
    <text evidence="1">The sequence shown here is derived from an EMBL/GenBank/DDBJ whole genome shotgun (WGS) entry which is preliminary data.</text>
</comment>
<protein>
    <submittedName>
        <fullName evidence="1">Uncharacterized protein</fullName>
    </submittedName>
</protein>
<dbReference type="Proteomes" id="UP000636661">
    <property type="component" value="Unassembled WGS sequence"/>
</dbReference>
<dbReference type="EMBL" id="BMTP01000026">
    <property type="protein sequence ID" value="GGU65814.1"/>
    <property type="molecule type" value="Genomic_DNA"/>
</dbReference>
<dbReference type="RefSeq" id="WP_189554689.1">
    <property type="nucleotide sequence ID" value="NZ_BMTP01000026.1"/>
</dbReference>
<evidence type="ECO:0000313" key="1">
    <source>
        <dbReference type="EMBL" id="GGU65814.1"/>
    </source>
</evidence>
<reference evidence="1" key="2">
    <citation type="submission" date="2020-09" db="EMBL/GenBank/DDBJ databases">
        <authorList>
            <person name="Sun Q."/>
            <person name="Ohkuma M."/>
        </authorList>
    </citation>
    <scope>NUCLEOTIDE SEQUENCE</scope>
    <source>
        <strain evidence="1">JCM 4391</strain>
    </source>
</reference>
<accession>A0A918M867</accession>
<evidence type="ECO:0000313" key="2">
    <source>
        <dbReference type="Proteomes" id="UP000636661"/>
    </source>
</evidence>
<keyword evidence="2" id="KW-1185">Reference proteome</keyword>
<name>A0A918M867_9ACTN</name>
<gene>
    <name evidence="1" type="ORF">GCM10010274_63080</name>
</gene>
<organism evidence="1 2">
    <name type="scientific">Streptomyces lavendofoliae</name>
    <dbReference type="NCBI Taxonomy" id="67314"/>
    <lineage>
        <taxon>Bacteria</taxon>
        <taxon>Bacillati</taxon>
        <taxon>Actinomycetota</taxon>
        <taxon>Actinomycetes</taxon>
        <taxon>Kitasatosporales</taxon>
        <taxon>Streptomycetaceae</taxon>
        <taxon>Streptomyces</taxon>
    </lineage>
</organism>
<proteinExistence type="predicted"/>
<reference evidence="1" key="1">
    <citation type="journal article" date="2014" name="Int. J. Syst. Evol. Microbiol.">
        <title>Complete genome sequence of Corynebacterium casei LMG S-19264T (=DSM 44701T), isolated from a smear-ripened cheese.</title>
        <authorList>
            <consortium name="US DOE Joint Genome Institute (JGI-PGF)"/>
            <person name="Walter F."/>
            <person name="Albersmeier A."/>
            <person name="Kalinowski J."/>
            <person name="Ruckert C."/>
        </authorList>
    </citation>
    <scope>NUCLEOTIDE SEQUENCE</scope>
    <source>
        <strain evidence="1">JCM 4391</strain>
    </source>
</reference>